<dbReference type="GO" id="GO:0004175">
    <property type="term" value="F:endopeptidase activity"/>
    <property type="evidence" value="ECO:0007669"/>
    <property type="project" value="UniProtKB-ARBA"/>
</dbReference>
<feature type="transmembrane region" description="Helical" evidence="1">
    <location>
        <begin position="143"/>
        <end position="162"/>
    </location>
</feature>
<keyword evidence="1" id="KW-0472">Membrane</keyword>
<feature type="domain" description="CAAX prenyl protease 2/Lysostaphin resistance protein A-like" evidence="2">
    <location>
        <begin position="91"/>
        <end position="237"/>
    </location>
</feature>
<evidence type="ECO:0000259" key="2">
    <source>
        <dbReference type="Pfam" id="PF02517"/>
    </source>
</evidence>
<organism evidence="3 4">
    <name type="scientific">Novosphingobium kunmingense</name>
    <dbReference type="NCBI Taxonomy" id="1211806"/>
    <lineage>
        <taxon>Bacteria</taxon>
        <taxon>Pseudomonadati</taxon>
        <taxon>Pseudomonadota</taxon>
        <taxon>Alphaproteobacteria</taxon>
        <taxon>Sphingomonadales</taxon>
        <taxon>Sphingomonadaceae</taxon>
        <taxon>Novosphingobium</taxon>
    </lineage>
</organism>
<dbReference type="GO" id="GO:0006508">
    <property type="term" value="P:proteolysis"/>
    <property type="evidence" value="ECO:0007669"/>
    <property type="project" value="UniProtKB-KW"/>
</dbReference>
<sequence length="251" mass="26670">MKAFEGSEAGVTDPTPAPTVRHILAEFAAFLRAPAILDPQGWRNGGMQRWAVLTFLLIFGLLAVLLPFLGLWHKLMGTPAPTAFDNFPREWLVPVTVIVAPVAEELLFRGWQRGSAGALWLLACAAAAGLVLMQPAALANVVLAGGVILAAMVAAPVGWALLRKRPAPLGWFARAFAWIFYGVAIGFALFHLTNYPTFGLAMLPLVLPQLWAALVLGYLRQKLGLAQAILAHMLANGSSIGLALMSGTVGG</sequence>
<feature type="transmembrane region" description="Helical" evidence="1">
    <location>
        <begin position="198"/>
        <end position="219"/>
    </location>
</feature>
<keyword evidence="3" id="KW-0378">Hydrolase</keyword>
<dbReference type="Pfam" id="PF02517">
    <property type="entry name" value="Rce1-like"/>
    <property type="match status" value="1"/>
</dbReference>
<dbReference type="AlphaFoldDB" id="A0A2N0H7B3"/>
<name>A0A2N0H7B3_9SPHN</name>
<evidence type="ECO:0000256" key="1">
    <source>
        <dbReference type="SAM" id="Phobius"/>
    </source>
</evidence>
<keyword evidence="1" id="KW-0812">Transmembrane</keyword>
<gene>
    <name evidence="3" type="ORF">B0I00_2434</name>
</gene>
<dbReference type="EMBL" id="PHUF01000004">
    <property type="protein sequence ID" value="PKB14832.1"/>
    <property type="molecule type" value="Genomic_DNA"/>
</dbReference>
<reference evidence="3 4" key="1">
    <citation type="submission" date="2017-11" db="EMBL/GenBank/DDBJ databases">
        <title>Genomic Encyclopedia of Type Strains, Phase III (KMG-III): the genomes of soil and plant-associated and newly described type strains.</title>
        <authorList>
            <person name="Whitman W."/>
        </authorList>
    </citation>
    <scope>NUCLEOTIDE SEQUENCE [LARGE SCALE GENOMIC DNA]</scope>
    <source>
        <strain evidence="3 4">CGMCC 1.12274</strain>
    </source>
</reference>
<dbReference type="InterPro" id="IPR003675">
    <property type="entry name" value="Rce1/LyrA-like_dom"/>
</dbReference>
<dbReference type="RefSeq" id="WP_157812553.1">
    <property type="nucleotide sequence ID" value="NZ_PHUF01000004.1"/>
</dbReference>
<dbReference type="OrthoDB" id="7427644at2"/>
<feature type="transmembrane region" description="Helical" evidence="1">
    <location>
        <begin position="50"/>
        <end position="71"/>
    </location>
</feature>
<dbReference type="GO" id="GO:0080120">
    <property type="term" value="P:CAAX-box protein maturation"/>
    <property type="evidence" value="ECO:0007669"/>
    <property type="project" value="UniProtKB-ARBA"/>
</dbReference>
<protein>
    <submittedName>
        <fullName evidence="3">CAAX prenyl protease-like protein</fullName>
    </submittedName>
</protein>
<feature type="transmembrane region" description="Helical" evidence="1">
    <location>
        <begin position="91"/>
        <end position="111"/>
    </location>
</feature>
<feature type="transmembrane region" description="Helical" evidence="1">
    <location>
        <begin position="171"/>
        <end position="192"/>
    </location>
</feature>
<keyword evidence="4" id="KW-1185">Reference proteome</keyword>
<keyword evidence="3" id="KW-0645">Protease</keyword>
<comment type="caution">
    <text evidence="3">The sequence shown here is derived from an EMBL/GenBank/DDBJ whole genome shotgun (WGS) entry which is preliminary data.</text>
</comment>
<dbReference type="Proteomes" id="UP000232587">
    <property type="component" value="Unassembled WGS sequence"/>
</dbReference>
<evidence type="ECO:0000313" key="4">
    <source>
        <dbReference type="Proteomes" id="UP000232587"/>
    </source>
</evidence>
<evidence type="ECO:0000313" key="3">
    <source>
        <dbReference type="EMBL" id="PKB14832.1"/>
    </source>
</evidence>
<proteinExistence type="predicted"/>
<feature type="transmembrane region" description="Helical" evidence="1">
    <location>
        <begin position="118"/>
        <end position="137"/>
    </location>
</feature>
<accession>A0A2N0H7B3</accession>
<keyword evidence="1" id="KW-1133">Transmembrane helix</keyword>